<accession>A0A9X2YSH1</accession>
<feature type="signal peptide" evidence="1">
    <location>
        <begin position="1"/>
        <end position="19"/>
    </location>
</feature>
<sequence>MKTVLATAAVLMSTFGMTAVPGAAHTGSLTTEDRSAITDTVTGVGLFADLRQWERVGTLLADEVTTDYVSVFGGEAATVTRAALLEQWRATLGGLDATQHQITNVVVSPEGAGAIALSHVRASHWFDGRSWTLGGVYTHRLQLGPAGWQVTDMAIQRLYEEGDRGVLQAAARS</sequence>
<dbReference type="Gene3D" id="3.10.450.50">
    <property type="match status" value="1"/>
</dbReference>
<dbReference type="InterPro" id="IPR032710">
    <property type="entry name" value="NTF2-like_dom_sf"/>
</dbReference>
<name>A0A9X2YSH1_9MYCO</name>
<dbReference type="AlphaFoldDB" id="A0A9X2YSH1"/>
<reference evidence="3" key="1">
    <citation type="submission" date="2020-07" db="EMBL/GenBank/DDBJ databases">
        <authorList>
            <person name="Pettersson B.M.F."/>
            <person name="Behra P.R.K."/>
            <person name="Ramesh M."/>
            <person name="Das S."/>
            <person name="Dasgupta S."/>
            <person name="Kirsebom L.A."/>
        </authorList>
    </citation>
    <scope>NUCLEOTIDE SEQUENCE</scope>
    <source>
        <strain evidence="3">DSM 44615</strain>
    </source>
</reference>
<protein>
    <submittedName>
        <fullName evidence="3">Nuclear transport factor 2 family protein</fullName>
    </submittedName>
</protein>
<keyword evidence="1" id="KW-0732">Signal</keyword>
<evidence type="ECO:0000259" key="2">
    <source>
        <dbReference type="Pfam" id="PF13577"/>
    </source>
</evidence>
<keyword evidence="4" id="KW-1185">Reference proteome</keyword>
<feature type="chain" id="PRO_5040966127" evidence="1">
    <location>
        <begin position="20"/>
        <end position="173"/>
    </location>
</feature>
<comment type="caution">
    <text evidence="3">The sequence shown here is derived from an EMBL/GenBank/DDBJ whole genome shotgun (WGS) entry which is preliminary data.</text>
</comment>
<evidence type="ECO:0000256" key="1">
    <source>
        <dbReference type="SAM" id="SignalP"/>
    </source>
</evidence>
<organism evidence="3 4">
    <name type="scientific">[Mycobacterium] manitobense</name>
    <dbReference type="NCBI Taxonomy" id="190147"/>
    <lineage>
        <taxon>Bacteria</taxon>
        <taxon>Bacillati</taxon>
        <taxon>Actinomycetota</taxon>
        <taxon>Actinomycetes</taxon>
        <taxon>Mycobacteriales</taxon>
        <taxon>Mycobacteriaceae</taxon>
        <taxon>Mycolicibacterium</taxon>
    </lineage>
</organism>
<dbReference type="EMBL" id="JACKSJ010000186">
    <property type="protein sequence ID" value="MCV7172536.1"/>
    <property type="molecule type" value="Genomic_DNA"/>
</dbReference>
<evidence type="ECO:0000313" key="3">
    <source>
        <dbReference type="EMBL" id="MCV7172536.1"/>
    </source>
</evidence>
<gene>
    <name evidence="3" type="ORF">H7I41_21700</name>
</gene>
<dbReference type="SUPFAM" id="SSF54427">
    <property type="entry name" value="NTF2-like"/>
    <property type="match status" value="1"/>
</dbReference>
<proteinExistence type="predicted"/>
<reference evidence="3" key="2">
    <citation type="journal article" date="2022" name="BMC Genomics">
        <title>Comparative genome analysis of mycobacteria focusing on tRNA and non-coding RNA.</title>
        <authorList>
            <person name="Behra P.R.K."/>
            <person name="Pettersson B.M.F."/>
            <person name="Ramesh M."/>
            <person name="Das S."/>
            <person name="Dasgupta S."/>
            <person name="Kirsebom L.A."/>
        </authorList>
    </citation>
    <scope>NUCLEOTIDE SEQUENCE</scope>
    <source>
        <strain evidence="3">DSM 44615</strain>
    </source>
</reference>
<dbReference type="CDD" id="cd00531">
    <property type="entry name" value="NTF2_like"/>
    <property type="match status" value="1"/>
</dbReference>
<dbReference type="Proteomes" id="UP001140293">
    <property type="component" value="Unassembled WGS sequence"/>
</dbReference>
<dbReference type="Pfam" id="PF13577">
    <property type="entry name" value="SnoaL_4"/>
    <property type="match status" value="1"/>
</dbReference>
<dbReference type="RefSeq" id="WP_264014711.1">
    <property type="nucleotide sequence ID" value="NZ_JACKSJ010000186.1"/>
</dbReference>
<feature type="domain" description="SnoaL-like" evidence="2">
    <location>
        <begin position="31"/>
        <end position="153"/>
    </location>
</feature>
<evidence type="ECO:0000313" key="4">
    <source>
        <dbReference type="Proteomes" id="UP001140293"/>
    </source>
</evidence>
<dbReference type="InterPro" id="IPR037401">
    <property type="entry name" value="SnoaL-like"/>
</dbReference>